<evidence type="ECO:0000313" key="2">
    <source>
        <dbReference type="Proteomes" id="UP000218288"/>
    </source>
</evidence>
<organism evidence="1 2">
    <name type="scientific">Methylorubrum populi</name>
    <dbReference type="NCBI Taxonomy" id="223967"/>
    <lineage>
        <taxon>Bacteria</taxon>
        <taxon>Pseudomonadati</taxon>
        <taxon>Pseudomonadota</taxon>
        <taxon>Alphaproteobacteria</taxon>
        <taxon>Hyphomicrobiales</taxon>
        <taxon>Methylobacteriaceae</taxon>
        <taxon>Methylorubrum</taxon>
    </lineage>
</organism>
<accession>A0A160PFV7</accession>
<evidence type="ECO:0000313" key="1">
    <source>
        <dbReference type="EMBL" id="BAU90641.1"/>
    </source>
</evidence>
<name>A0A160PFV7_9HYPH</name>
<protein>
    <submittedName>
        <fullName evidence="1">Uncharacterized protein</fullName>
    </submittedName>
</protein>
<dbReference type="Proteomes" id="UP000218288">
    <property type="component" value="Chromosome"/>
</dbReference>
<gene>
    <name evidence="1" type="ORF">MPPM_2036</name>
</gene>
<sequence>MQVTATASWLQLLQGLLDLSAAIRNLFPELNVGPASDPNSLFGGFNPSVVIASGRIATLTPDELERGIPQVGSTIAGGSGYTVVKRVVTKVDPKRFAEGPQPASVGPVYGSKGKFVYVRKEGEPKPDPKAPFAINLDVTYFDVELVLAYVARIKREEIVSFLLLNAACTDPDAPIKSLDVRTEDPSIDQVSTPWLPVTHYAPGDVRRFGWNCWQAAKDHVSSGSFAADVQAGRWSLALADQSYVGGPGGATFWRTPAGINALYTLVLKAAKPIALAQRRNTYEWSVPFEDIVASGFSTAWRARIEADDVDLPGGWAEGKVVSLTIKDSAAAGSYPKATIRIASCDGTGEPGEPGDLTVGYTGEAWDRVAIAAFAGFPPTPGPVPGGEAYLENGVADQLAYVQAHDFRGNVPGRDDASANDPKQVLRKVPTRIILAMNQIGGQAGLQDFIPLAVSAWHGPRQCNPPSPDDV</sequence>
<dbReference type="RefSeq" id="WP_096484938.1">
    <property type="nucleotide sequence ID" value="NZ_AP014809.1"/>
</dbReference>
<proteinExistence type="predicted"/>
<dbReference type="EMBL" id="AP014809">
    <property type="protein sequence ID" value="BAU90641.1"/>
    <property type="molecule type" value="Genomic_DNA"/>
</dbReference>
<reference evidence="1 2" key="1">
    <citation type="journal article" date="2016" name="Genome Announc.">
        <title>Complete Genome Sequence of Methylobacterium populi P-1M, Isolated from Pink-Pigmented Household Biofilm.</title>
        <authorList>
            <person name="Morohoshi T."/>
            <person name="Ikeda T."/>
        </authorList>
    </citation>
    <scope>NUCLEOTIDE SEQUENCE [LARGE SCALE GENOMIC DNA]</scope>
    <source>
        <strain evidence="1 2">P-1M</strain>
    </source>
</reference>
<dbReference type="OrthoDB" id="8445026at2"/>
<dbReference type="AlphaFoldDB" id="A0A160PFV7"/>